<sequence>MSVSITLPSAVFAPLVSPFENYHDVFWEVEDEPDPGLTSKTRMLALPAVSLATLRYRAAPADCMHPQTRGTVTEASMRLAKWKDNNARLSAWEVARNFQMLYFRGALSRSTRVPLLGLDLIRATDELGCEGLEWYVDVPREDDPFRFRIVRLKDALERFAPTVER</sequence>
<dbReference type="EMBL" id="FNFU01000011">
    <property type="protein sequence ID" value="SDK71674.1"/>
    <property type="molecule type" value="Genomic_DNA"/>
</dbReference>
<evidence type="ECO:0000313" key="2">
    <source>
        <dbReference type="Proteomes" id="UP000198701"/>
    </source>
</evidence>
<gene>
    <name evidence="1" type="ORF">SAMN05216282_11146</name>
</gene>
<name>A0A1G9E6C8_9MICO</name>
<dbReference type="STRING" id="386301.SAMN05216282_11146"/>
<evidence type="ECO:0000313" key="1">
    <source>
        <dbReference type="EMBL" id="SDK71674.1"/>
    </source>
</evidence>
<dbReference type="Proteomes" id="UP000198701">
    <property type="component" value="Unassembled WGS sequence"/>
</dbReference>
<proteinExistence type="predicted"/>
<dbReference type="RefSeq" id="WP_135109316.1">
    <property type="nucleotide sequence ID" value="NZ_FNFU01000011.1"/>
</dbReference>
<accession>A0A1G9E6C8</accession>
<protein>
    <submittedName>
        <fullName evidence="1">Uncharacterized protein</fullName>
    </submittedName>
</protein>
<dbReference type="OrthoDB" id="9998682at2"/>
<organism evidence="1 2">
    <name type="scientific">Cryobacterium psychrotolerans</name>
    <dbReference type="NCBI Taxonomy" id="386301"/>
    <lineage>
        <taxon>Bacteria</taxon>
        <taxon>Bacillati</taxon>
        <taxon>Actinomycetota</taxon>
        <taxon>Actinomycetes</taxon>
        <taxon>Micrococcales</taxon>
        <taxon>Microbacteriaceae</taxon>
        <taxon>Cryobacterium</taxon>
    </lineage>
</organism>
<reference evidence="1 2" key="1">
    <citation type="submission" date="2016-10" db="EMBL/GenBank/DDBJ databases">
        <authorList>
            <person name="de Groot N.N."/>
        </authorList>
    </citation>
    <scope>NUCLEOTIDE SEQUENCE [LARGE SCALE GENOMIC DNA]</scope>
    <source>
        <strain evidence="1 2">CGMCC 1.5382</strain>
    </source>
</reference>
<dbReference type="AlphaFoldDB" id="A0A1G9E6C8"/>
<keyword evidence="2" id="KW-1185">Reference proteome</keyword>